<evidence type="ECO:0008006" key="4">
    <source>
        <dbReference type="Google" id="ProtNLM"/>
    </source>
</evidence>
<reference evidence="2" key="1">
    <citation type="submission" date="2021-01" db="EMBL/GenBank/DDBJ databases">
        <title>Whole genome shotgun sequence of Virgisporangium aurantiacum NBRC 16421.</title>
        <authorList>
            <person name="Komaki H."/>
            <person name="Tamura T."/>
        </authorList>
    </citation>
    <scope>NUCLEOTIDE SEQUENCE</scope>
    <source>
        <strain evidence="2">NBRC 16421</strain>
    </source>
</reference>
<evidence type="ECO:0000256" key="1">
    <source>
        <dbReference type="SAM" id="SignalP"/>
    </source>
</evidence>
<keyword evidence="3" id="KW-1185">Reference proteome</keyword>
<gene>
    <name evidence="2" type="ORF">Vau01_098850</name>
</gene>
<proteinExistence type="predicted"/>
<evidence type="ECO:0000313" key="2">
    <source>
        <dbReference type="EMBL" id="GIJ62369.1"/>
    </source>
</evidence>
<comment type="caution">
    <text evidence="2">The sequence shown here is derived from an EMBL/GenBank/DDBJ whole genome shotgun (WGS) entry which is preliminary data.</text>
</comment>
<dbReference type="Proteomes" id="UP000612585">
    <property type="component" value="Unassembled WGS sequence"/>
</dbReference>
<evidence type="ECO:0000313" key="3">
    <source>
        <dbReference type="Proteomes" id="UP000612585"/>
    </source>
</evidence>
<feature type="chain" id="PRO_5035301728" description="Secreted protein" evidence="1">
    <location>
        <begin position="26"/>
        <end position="214"/>
    </location>
</feature>
<feature type="signal peptide" evidence="1">
    <location>
        <begin position="1"/>
        <end position="25"/>
    </location>
</feature>
<name>A0A8J3ZE98_9ACTN</name>
<accession>A0A8J3ZE98</accession>
<organism evidence="2 3">
    <name type="scientific">Virgisporangium aurantiacum</name>
    <dbReference type="NCBI Taxonomy" id="175570"/>
    <lineage>
        <taxon>Bacteria</taxon>
        <taxon>Bacillati</taxon>
        <taxon>Actinomycetota</taxon>
        <taxon>Actinomycetes</taxon>
        <taxon>Micromonosporales</taxon>
        <taxon>Micromonosporaceae</taxon>
        <taxon>Virgisporangium</taxon>
    </lineage>
</organism>
<sequence>MTFDVTLAAGWLSASSFGVSSTAGACPAAAAPGPLSDTFFTCVLLASGRSPSPETANATPPAEAMTAAAPAVINILVRAFNFRSPHIRSVPGRRDYAEPLSFRCRRDHAAAPDAAAWDGLRHRVLHEFPDVNTGSTSGSVRWRRRCLGGEERRIGQVVGAIQPSLLRPGRSSSLVRRCTAVRRKPPDRFTSENLRIMLGRMAVLKQPSSTWVNL</sequence>
<keyword evidence="1" id="KW-0732">Signal</keyword>
<dbReference type="AlphaFoldDB" id="A0A8J3ZE98"/>
<dbReference type="EMBL" id="BOPG01000077">
    <property type="protein sequence ID" value="GIJ62369.1"/>
    <property type="molecule type" value="Genomic_DNA"/>
</dbReference>
<protein>
    <recommendedName>
        <fullName evidence="4">Secreted protein</fullName>
    </recommendedName>
</protein>